<keyword evidence="1" id="KW-0472">Membrane</keyword>
<dbReference type="Gramene" id="rna-AYBTSS11_LOCUS13248">
    <property type="protein sequence ID" value="CAJ1948552.1"/>
    <property type="gene ID" value="gene-AYBTSS11_LOCUS13248"/>
</dbReference>
<keyword evidence="3" id="KW-1185">Reference proteome</keyword>
<keyword evidence="1" id="KW-1133">Transmembrane helix</keyword>
<keyword evidence="1" id="KW-0812">Transmembrane</keyword>
<feature type="transmembrane region" description="Helical" evidence="1">
    <location>
        <begin position="19"/>
        <end position="36"/>
    </location>
</feature>
<organism evidence="2 3">
    <name type="scientific">Sphenostylis stenocarpa</name>
    <dbReference type="NCBI Taxonomy" id="92480"/>
    <lineage>
        <taxon>Eukaryota</taxon>
        <taxon>Viridiplantae</taxon>
        <taxon>Streptophyta</taxon>
        <taxon>Embryophyta</taxon>
        <taxon>Tracheophyta</taxon>
        <taxon>Spermatophyta</taxon>
        <taxon>Magnoliopsida</taxon>
        <taxon>eudicotyledons</taxon>
        <taxon>Gunneridae</taxon>
        <taxon>Pentapetalae</taxon>
        <taxon>rosids</taxon>
        <taxon>fabids</taxon>
        <taxon>Fabales</taxon>
        <taxon>Fabaceae</taxon>
        <taxon>Papilionoideae</taxon>
        <taxon>50 kb inversion clade</taxon>
        <taxon>NPAAA clade</taxon>
        <taxon>indigoferoid/millettioid clade</taxon>
        <taxon>Phaseoleae</taxon>
        <taxon>Sphenostylis</taxon>
    </lineage>
</organism>
<protein>
    <submittedName>
        <fullName evidence="2">Uncharacterized protein</fullName>
    </submittedName>
</protein>
<dbReference type="Proteomes" id="UP001189624">
    <property type="component" value="Chromosome 4"/>
</dbReference>
<evidence type="ECO:0000256" key="1">
    <source>
        <dbReference type="SAM" id="Phobius"/>
    </source>
</evidence>
<sequence>MFSKTLATIGTTPHTHLPIVNPFFNLLILSTHFLLLPRKPFRKPFHARRNVHHYPVVGAAGRPVGSTASMSCTTRAMLLVLGGTLCHSSGGEMSYFEPIPSCVQYLGRFPFPSLSIAGETNLNPVLSMDKVLESLERVIA</sequence>
<evidence type="ECO:0000313" key="3">
    <source>
        <dbReference type="Proteomes" id="UP001189624"/>
    </source>
</evidence>
<evidence type="ECO:0000313" key="2">
    <source>
        <dbReference type="EMBL" id="CAJ1948552.1"/>
    </source>
</evidence>
<dbReference type="AlphaFoldDB" id="A0AA86T2I5"/>
<reference evidence="2" key="1">
    <citation type="submission" date="2023-10" db="EMBL/GenBank/DDBJ databases">
        <authorList>
            <person name="Domelevo Entfellner J.-B."/>
        </authorList>
    </citation>
    <scope>NUCLEOTIDE SEQUENCE</scope>
</reference>
<accession>A0AA86T2I5</accession>
<gene>
    <name evidence="2" type="ORF">AYBTSS11_LOCUS13248</name>
</gene>
<dbReference type="EMBL" id="OY731401">
    <property type="protein sequence ID" value="CAJ1948552.1"/>
    <property type="molecule type" value="Genomic_DNA"/>
</dbReference>
<proteinExistence type="predicted"/>
<name>A0AA86T2I5_9FABA</name>